<sequence length="182" mass="19426">MHLQRNTEGKQTQTHTGEGVGAADVAVGLQAGEEDVEEPQAQEQQAGGDAGPPWPPELPPIEGRRLNRSTPMQMKAKMTAATVHATPIPRNTLTALLPVTLPTDASACWSCMAATLLAKVPSATNTTAVTVSRSPTVQPKCDARSPMKAVRRPMVLMENKKQAQPFQYSVGGTQANKTFQKT</sequence>
<gene>
    <name evidence="2" type="ORF">F7725_020187</name>
</gene>
<feature type="non-terminal residue" evidence="2">
    <location>
        <position position="182"/>
    </location>
</feature>
<dbReference type="Proteomes" id="UP000518266">
    <property type="component" value="Unassembled WGS sequence"/>
</dbReference>
<organism evidence="2 3">
    <name type="scientific">Dissostichus mawsoni</name>
    <name type="common">Antarctic cod</name>
    <dbReference type="NCBI Taxonomy" id="36200"/>
    <lineage>
        <taxon>Eukaryota</taxon>
        <taxon>Metazoa</taxon>
        <taxon>Chordata</taxon>
        <taxon>Craniata</taxon>
        <taxon>Vertebrata</taxon>
        <taxon>Euteleostomi</taxon>
        <taxon>Actinopterygii</taxon>
        <taxon>Neopterygii</taxon>
        <taxon>Teleostei</taxon>
        <taxon>Neoteleostei</taxon>
        <taxon>Acanthomorphata</taxon>
        <taxon>Eupercaria</taxon>
        <taxon>Perciformes</taxon>
        <taxon>Notothenioidei</taxon>
        <taxon>Nototheniidae</taxon>
        <taxon>Dissostichus</taxon>
    </lineage>
</organism>
<dbReference type="AlphaFoldDB" id="A0A7J5YEG7"/>
<dbReference type="OrthoDB" id="10063329at2759"/>
<evidence type="ECO:0000256" key="1">
    <source>
        <dbReference type="SAM" id="MobiDB-lite"/>
    </source>
</evidence>
<feature type="region of interest" description="Disordered" evidence="1">
    <location>
        <begin position="1"/>
        <end position="65"/>
    </location>
</feature>
<dbReference type="EMBL" id="JAAKFY010000013">
    <property type="protein sequence ID" value="KAF3847159.1"/>
    <property type="molecule type" value="Genomic_DNA"/>
</dbReference>
<evidence type="ECO:0000313" key="3">
    <source>
        <dbReference type="Proteomes" id="UP000518266"/>
    </source>
</evidence>
<evidence type="ECO:0000313" key="2">
    <source>
        <dbReference type="EMBL" id="KAF3847159.1"/>
    </source>
</evidence>
<comment type="caution">
    <text evidence="2">The sequence shown here is derived from an EMBL/GenBank/DDBJ whole genome shotgun (WGS) entry which is preliminary data.</text>
</comment>
<reference evidence="2 3" key="1">
    <citation type="submission" date="2020-03" db="EMBL/GenBank/DDBJ databases">
        <title>Dissostichus mawsoni Genome sequencing and assembly.</title>
        <authorList>
            <person name="Park H."/>
        </authorList>
    </citation>
    <scope>NUCLEOTIDE SEQUENCE [LARGE SCALE GENOMIC DNA]</scope>
    <source>
        <strain evidence="2">DM0001</strain>
        <tissue evidence="2">Muscle</tissue>
    </source>
</reference>
<accession>A0A7J5YEG7</accession>
<protein>
    <submittedName>
        <fullName evidence="2">Uncharacterized protein</fullName>
    </submittedName>
</protein>
<proteinExistence type="predicted"/>
<name>A0A7J5YEG7_DISMA</name>
<keyword evidence="3" id="KW-1185">Reference proteome</keyword>
<feature type="compositionally biased region" description="Low complexity" evidence="1">
    <location>
        <begin position="21"/>
        <end position="31"/>
    </location>
</feature>